<dbReference type="GO" id="GO:0042941">
    <property type="term" value="P:D-alanine transmembrane transport"/>
    <property type="evidence" value="ECO:0007669"/>
    <property type="project" value="TreeGrafter"/>
</dbReference>
<dbReference type="AlphaFoldDB" id="A0A1W6ZZ11"/>
<dbReference type="KEGG" id="psin:CAK95_28670"/>
<evidence type="ECO:0000256" key="8">
    <source>
        <dbReference type="ARBA" id="ARBA00023136"/>
    </source>
</evidence>
<dbReference type="CDD" id="cd06582">
    <property type="entry name" value="TM_PBP1_LivH_like"/>
    <property type="match status" value="1"/>
</dbReference>
<reference evidence="10 11" key="1">
    <citation type="submission" date="2017-05" db="EMBL/GenBank/DDBJ databases">
        <title>Full genome sequence of Pseudorhodoplanes sinuspersici.</title>
        <authorList>
            <person name="Dastgheib S.M.M."/>
            <person name="Shavandi M."/>
            <person name="Tirandaz H."/>
        </authorList>
    </citation>
    <scope>NUCLEOTIDE SEQUENCE [LARGE SCALE GENOMIC DNA]</scope>
    <source>
        <strain evidence="10 11">RIPI110</strain>
    </source>
</reference>
<keyword evidence="4" id="KW-0997">Cell inner membrane</keyword>
<dbReference type="GO" id="GO:0015190">
    <property type="term" value="F:L-leucine transmembrane transporter activity"/>
    <property type="evidence" value="ECO:0007669"/>
    <property type="project" value="TreeGrafter"/>
</dbReference>
<dbReference type="GO" id="GO:1903806">
    <property type="term" value="P:L-isoleucine import across plasma membrane"/>
    <property type="evidence" value="ECO:0007669"/>
    <property type="project" value="TreeGrafter"/>
</dbReference>
<dbReference type="GO" id="GO:0015808">
    <property type="term" value="P:L-alanine transport"/>
    <property type="evidence" value="ECO:0007669"/>
    <property type="project" value="TreeGrafter"/>
</dbReference>
<keyword evidence="11" id="KW-1185">Reference proteome</keyword>
<evidence type="ECO:0000256" key="4">
    <source>
        <dbReference type="ARBA" id="ARBA00022519"/>
    </source>
</evidence>
<dbReference type="STRING" id="1235591.CAK95_28670"/>
<dbReference type="InterPro" id="IPR052157">
    <property type="entry name" value="BCAA_transport_permease"/>
</dbReference>
<organism evidence="10 11">
    <name type="scientific">Pseudorhodoplanes sinuspersici</name>
    <dbReference type="NCBI Taxonomy" id="1235591"/>
    <lineage>
        <taxon>Bacteria</taxon>
        <taxon>Pseudomonadati</taxon>
        <taxon>Pseudomonadota</taxon>
        <taxon>Alphaproteobacteria</taxon>
        <taxon>Hyphomicrobiales</taxon>
        <taxon>Pseudorhodoplanes</taxon>
    </lineage>
</organism>
<proteinExistence type="inferred from homology"/>
<comment type="similarity">
    <text evidence="9">Belongs to the binding-protein-dependent transport system permease family. LivHM subfamily.</text>
</comment>
<dbReference type="EMBL" id="CP021112">
    <property type="protein sequence ID" value="ARQ02637.1"/>
    <property type="molecule type" value="Genomic_DNA"/>
</dbReference>
<keyword evidence="2" id="KW-0813">Transport</keyword>
<name>A0A1W6ZZ11_9HYPH</name>
<evidence type="ECO:0000256" key="1">
    <source>
        <dbReference type="ARBA" id="ARBA00004651"/>
    </source>
</evidence>
<dbReference type="OrthoDB" id="9804361at2"/>
<gene>
    <name evidence="10" type="ORF">CAK95_28670</name>
</gene>
<dbReference type="RefSeq" id="WP_086091068.1">
    <property type="nucleotide sequence ID" value="NZ_CP021112.1"/>
</dbReference>
<dbReference type="GO" id="GO:0005304">
    <property type="term" value="F:L-valine transmembrane transporter activity"/>
    <property type="evidence" value="ECO:0007669"/>
    <property type="project" value="TreeGrafter"/>
</dbReference>
<keyword evidence="7" id="KW-1133">Transmembrane helix</keyword>
<evidence type="ECO:0000256" key="6">
    <source>
        <dbReference type="ARBA" id="ARBA00022970"/>
    </source>
</evidence>
<dbReference type="GO" id="GO:0015188">
    <property type="term" value="F:L-isoleucine transmembrane transporter activity"/>
    <property type="evidence" value="ECO:0007669"/>
    <property type="project" value="TreeGrafter"/>
</dbReference>
<dbReference type="GO" id="GO:0005886">
    <property type="term" value="C:plasma membrane"/>
    <property type="evidence" value="ECO:0007669"/>
    <property type="project" value="UniProtKB-SubCell"/>
</dbReference>
<accession>A0A1W6ZZ11</accession>
<sequence>MDFGLLAQHIFNGLMLGVIYAMIAVGFSLFFGVLDVIKFSHGDVLATGAFASLGAVTLVGVNSGLPAIVILLVGLLAGLAAGAIAGVIVGRTLVLPLRHAPAVNVLLATLMAGTVLREIIRLGVPNGGNPKPFPALLPAGNIQFGSFSIGIDSVIILACGLALVGITHFVVTHTRLGLAIRAVAQEPDVAQLSGIDFQRVVLGTFAIGSALAAFAGLMLGLYYREINFNMGVLLGVIGFAAAVVGGLGNLLGAILGGFLFAGAQTLATIALPFSSAYKDVVAFAVVIVLIGLFPTGLIPEKSSERV</sequence>
<protein>
    <submittedName>
        <fullName evidence="10">Branched-chain amino acid ABC transporter permease</fullName>
    </submittedName>
</protein>
<dbReference type="InterPro" id="IPR001851">
    <property type="entry name" value="ABC_transp_permease"/>
</dbReference>
<keyword evidence="5" id="KW-0812">Transmembrane</keyword>
<evidence type="ECO:0000256" key="3">
    <source>
        <dbReference type="ARBA" id="ARBA00022475"/>
    </source>
</evidence>
<evidence type="ECO:0000313" key="10">
    <source>
        <dbReference type="EMBL" id="ARQ02637.1"/>
    </source>
</evidence>
<keyword evidence="8" id="KW-0472">Membrane</keyword>
<evidence type="ECO:0000313" key="11">
    <source>
        <dbReference type="Proteomes" id="UP000194137"/>
    </source>
</evidence>
<dbReference type="PANTHER" id="PTHR11795">
    <property type="entry name" value="BRANCHED-CHAIN AMINO ACID TRANSPORT SYSTEM PERMEASE PROTEIN LIVH"/>
    <property type="match status" value="1"/>
</dbReference>
<comment type="subcellular location">
    <subcellularLocation>
        <location evidence="1">Cell membrane</location>
        <topology evidence="1">Multi-pass membrane protein</topology>
    </subcellularLocation>
</comment>
<keyword evidence="3" id="KW-1003">Cell membrane</keyword>
<evidence type="ECO:0000256" key="5">
    <source>
        <dbReference type="ARBA" id="ARBA00022692"/>
    </source>
</evidence>
<keyword evidence="6" id="KW-0029">Amino-acid transport</keyword>
<dbReference type="GO" id="GO:0015192">
    <property type="term" value="F:L-phenylalanine transmembrane transporter activity"/>
    <property type="evidence" value="ECO:0007669"/>
    <property type="project" value="TreeGrafter"/>
</dbReference>
<dbReference type="Proteomes" id="UP000194137">
    <property type="component" value="Chromosome"/>
</dbReference>
<evidence type="ECO:0000256" key="9">
    <source>
        <dbReference type="ARBA" id="ARBA00037998"/>
    </source>
</evidence>
<evidence type="ECO:0000256" key="2">
    <source>
        <dbReference type="ARBA" id="ARBA00022448"/>
    </source>
</evidence>
<dbReference type="PANTHER" id="PTHR11795:SF371">
    <property type="entry name" value="HIGH-AFFINITY BRANCHED-CHAIN AMINO ACID TRANSPORT SYSTEM PERMEASE PROTEIN LIVH"/>
    <property type="match status" value="1"/>
</dbReference>
<evidence type="ECO:0000256" key="7">
    <source>
        <dbReference type="ARBA" id="ARBA00022989"/>
    </source>
</evidence>
<dbReference type="Pfam" id="PF02653">
    <property type="entry name" value="BPD_transp_2"/>
    <property type="match status" value="1"/>
</dbReference>